<evidence type="ECO:0000313" key="2">
    <source>
        <dbReference type="EMBL" id="ADN16170.1"/>
    </source>
</evidence>
<dbReference type="HOGENOM" id="CLU_113472_1_1_3"/>
<dbReference type="Gene3D" id="3.90.1720.10">
    <property type="entry name" value="endopeptidase domain like (from Nostoc punctiforme)"/>
    <property type="match status" value="1"/>
</dbReference>
<dbReference type="PROSITE" id="PS51934">
    <property type="entry name" value="LRAT"/>
    <property type="match status" value="1"/>
</dbReference>
<keyword evidence="3" id="KW-1185">Reference proteome</keyword>
<accession>E0U931</accession>
<protein>
    <submittedName>
        <fullName evidence="2">NC domain protein</fullName>
    </submittedName>
</protein>
<dbReference type="eggNOG" id="COG1842">
    <property type="taxonomic scope" value="Bacteria"/>
</dbReference>
<dbReference type="RefSeq" id="WP_013324233.1">
    <property type="nucleotide sequence ID" value="NC_014501.1"/>
</dbReference>
<dbReference type="AlphaFoldDB" id="E0U931"/>
<dbReference type="Pfam" id="PF04970">
    <property type="entry name" value="LRAT"/>
    <property type="match status" value="1"/>
</dbReference>
<dbReference type="EMBL" id="CP002198">
    <property type="protein sequence ID" value="ADN16170.1"/>
    <property type="molecule type" value="Genomic_DNA"/>
</dbReference>
<feature type="domain" description="LRAT" evidence="1">
    <location>
        <begin position="13"/>
        <end position="120"/>
    </location>
</feature>
<proteinExistence type="predicted"/>
<dbReference type="STRING" id="497965.Cyan7822_4252"/>
<dbReference type="PANTHER" id="PTHR46137:SF2">
    <property type="entry name" value="OS09G0526800 PROTEIN"/>
    <property type="match status" value="1"/>
</dbReference>
<dbReference type="OrthoDB" id="7915178at2"/>
<evidence type="ECO:0000313" key="3">
    <source>
        <dbReference type="Proteomes" id="UP000008206"/>
    </source>
</evidence>
<dbReference type="InterPro" id="IPR007053">
    <property type="entry name" value="LRAT_dom"/>
</dbReference>
<dbReference type="KEGG" id="cyj:Cyan7822_4252"/>
<sequence length="185" mass="20955">MGKNGFYLNPGDHIYYPCGFHFHHGIYCGDIYYQNRHYKNIVIHFESKSKRGQIAKVPYEKFSRHQKIYVVQYKEGTCYKPDQVIERAINKLGEPNYNLFGNNCEHFAHWCKTGKKISAQVNQAVDVAARLGVGLLGGLATSILLPIAIPETLEISLVMATGYAGVHLGKSLTQIFMDLPDYQKI</sequence>
<gene>
    <name evidence="2" type="ordered locus">Cyan7822_4252</name>
</gene>
<reference evidence="3" key="1">
    <citation type="journal article" date="2011" name="MBio">
        <title>Novel metabolic attributes of the genus Cyanothece, comprising a group of unicellular nitrogen-fixing Cyanobacteria.</title>
        <authorList>
            <person name="Bandyopadhyay A."/>
            <person name="Elvitigala T."/>
            <person name="Welsh E."/>
            <person name="Stockel J."/>
            <person name="Liberton M."/>
            <person name="Min H."/>
            <person name="Sherman L.A."/>
            <person name="Pakrasi H.B."/>
        </authorList>
    </citation>
    <scope>NUCLEOTIDE SEQUENCE [LARGE SCALE GENOMIC DNA]</scope>
    <source>
        <strain evidence="3">PCC 7822</strain>
    </source>
</reference>
<dbReference type="PANTHER" id="PTHR46137">
    <property type="entry name" value="OS05G0310600 PROTEIN"/>
    <property type="match status" value="1"/>
</dbReference>
<evidence type="ECO:0000259" key="1">
    <source>
        <dbReference type="PROSITE" id="PS51934"/>
    </source>
</evidence>
<organism evidence="2 3">
    <name type="scientific">Gloeothece verrucosa (strain PCC 7822)</name>
    <name type="common">Cyanothece sp. (strain PCC 7822)</name>
    <dbReference type="NCBI Taxonomy" id="497965"/>
    <lineage>
        <taxon>Bacteria</taxon>
        <taxon>Bacillati</taxon>
        <taxon>Cyanobacteriota</taxon>
        <taxon>Cyanophyceae</taxon>
        <taxon>Oscillatoriophycideae</taxon>
        <taxon>Chroococcales</taxon>
        <taxon>Aphanothecaceae</taxon>
        <taxon>Gloeothece</taxon>
        <taxon>Gloeothece verrucosa</taxon>
    </lineage>
</organism>
<name>E0U931_GLOV7</name>
<dbReference type="Proteomes" id="UP000008206">
    <property type="component" value="Chromosome"/>
</dbReference>